<dbReference type="EMBL" id="JANJYJ010000005">
    <property type="protein sequence ID" value="KAK3212965.1"/>
    <property type="molecule type" value="Genomic_DNA"/>
</dbReference>
<dbReference type="Proteomes" id="UP001281410">
    <property type="component" value="Unassembled WGS sequence"/>
</dbReference>
<keyword evidence="1" id="KW-0812">Transmembrane</keyword>
<feature type="transmembrane region" description="Helical" evidence="1">
    <location>
        <begin position="53"/>
        <end position="74"/>
    </location>
</feature>
<evidence type="ECO:0000313" key="3">
    <source>
        <dbReference type="Proteomes" id="UP001281410"/>
    </source>
</evidence>
<name>A0AAE0AGV4_9ROSI</name>
<evidence type="ECO:0000256" key="1">
    <source>
        <dbReference type="SAM" id="Phobius"/>
    </source>
</evidence>
<accession>A0AAE0AGV4</accession>
<organism evidence="2 3">
    <name type="scientific">Dipteronia sinensis</name>
    <dbReference type="NCBI Taxonomy" id="43782"/>
    <lineage>
        <taxon>Eukaryota</taxon>
        <taxon>Viridiplantae</taxon>
        <taxon>Streptophyta</taxon>
        <taxon>Embryophyta</taxon>
        <taxon>Tracheophyta</taxon>
        <taxon>Spermatophyta</taxon>
        <taxon>Magnoliopsida</taxon>
        <taxon>eudicotyledons</taxon>
        <taxon>Gunneridae</taxon>
        <taxon>Pentapetalae</taxon>
        <taxon>rosids</taxon>
        <taxon>malvids</taxon>
        <taxon>Sapindales</taxon>
        <taxon>Sapindaceae</taxon>
        <taxon>Hippocastanoideae</taxon>
        <taxon>Acereae</taxon>
        <taxon>Dipteronia</taxon>
    </lineage>
</organism>
<protein>
    <submittedName>
        <fullName evidence="2">Uncharacterized protein</fullName>
    </submittedName>
</protein>
<keyword evidence="3" id="KW-1185">Reference proteome</keyword>
<feature type="transmembrane region" description="Helical" evidence="1">
    <location>
        <begin position="12"/>
        <end position="32"/>
    </location>
</feature>
<dbReference type="AlphaFoldDB" id="A0AAE0AGV4"/>
<keyword evidence="1" id="KW-1133">Transmembrane helix</keyword>
<comment type="caution">
    <text evidence="2">The sequence shown here is derived from an EMBL/GenBank/DDBJ whole genome shotgun (WGS) entry which is preliminary data.</text>
</comment>
<keyword evidence="1" id="KW-0472">Membrane</keyword>
<evidence type="ECO:0000313" key="2">
    <source>
        <dbReference type="EMBL" id="KAK3212965.1"/>
    </source>
</evidence>
<proteinExistence type="predicted"/>
<sequence length="106" mass="12518">MTPYCLCLKLLYFFFLLICFLLFFVEKLSVDVSNCWRTNNSRWKNLFSRHSKVVLIKPTMWVPFSISVQIFYMFGGDLGCSGMYDVFPLCYRDVVTYKVAYVTLSQ</sequence>
<gene>
    <name evidence="2" type="ORF">Dsin_017671</name>
</gene>
<reference evidence="2" key="1">
    <citation type="journal article" date="2023" name="Plant J.">
        <title>Genome sequences and population genomics provide insights into the demographic history, inbreeding, and mutation load of two 'living fossil' tree species of Dipteronia.</title>
        <authorList>
            <person name="Feng Y."/>
            <person name="Comes H.P."/>
            <person name="Chen J."/>
            <person name="Zhu S."/>
            <person name="Lu R."/>
            <person name="Zhang X."/>
            <person name="Li P."/>
            <person name="Qiu J."/>
            <person name="Olsen K.M."/>
            <person name="Qiu Y."/>
        </authorList>
    </citation>
    <scope>NUCLEOTIDE SEQUENCE</scope>
    <source>
        <strain evidence="2">NBL</strain>
    </source>
</reference>